<dbReference type="Pfam" id="PF14322">
    <property type="entry name" value="SusD-like_3"/>
    <property type="match status" value="1"/>
</dbReference>
<gene>
    <name evidence="8" type="ORF">BC659_0911</name>
</gene>
<accession>A0A4R6J235</accession>
<dbReference type="InterPro" id="IPR033985">
    <property type="entry name" value="SusD-like_N"/>
</dbReference>
<evidence type="ECO:0000256" key="2">
    <source>
        <dbReference type="ARBA" id="ARBA00006275"/>
    </source>
</evidence>
<dbReference type="Proteomes" id="UP000295741">
    <property type="component" value="Unassembled WGS sequence"/>
</dbReference>
<sequence length="537" mass="58361">MKNIIKSRFIPVLTAVTVLSVSCSKLDPKLEAPNSIAPNTGSGAPTPPSIAAVYEQLNQLTGGQGNWFGLQEHSTDEIMGPTRGTDWDDFGTWRRLHLHTWGPDHNQINDTWNGLNGALFQTTLIAETATGLTKAEGQFLRAFFRFLVCDIYGQVQTRPATAAANVVPTVMTRSEAIDAIITELEAAVPSLPTFTPALRGQVTKEAAYALLAKAYLNKAVYKQAPTSPAGPYSFAAADMNKVIEYCNLVAANASFSLDPNYWDNFKWDNGTASTENIFVRKPGGDARAGNGANLVWQTCQSWHYNQRPSSWNGFVTLSQFYDSFEDVDVRKSTPLAGYTNRVGSNAGFIVGQARGPVKANNPKEPGAIGDPIGNLYDRSGNPLVFTRNASIFFNGEASGIRVNKFPLDPSTINDGGWSSSNEFPFLRFSDVRLMKAEALLRGGTTGANGETPLTIVNSIRTIRGASALTAVTLPVLLAERGRELYLEGHRRTDMIRFGAFNAPVEERPNASDAYKVVYPIPTTALASNPNLKQNFGY</sequence>
<dbReference type="RefSeq" id="WP_133473451.1">
    <property type="nucleotide sequence ID" value="NZ_SNWP01000010.1"/>
</dbReference>
<dbReference type="PROSITE" id="PS51257">
    <property type="entry name" value="PROKAR_LIPOPROTEIN"/>
    <property type="match status" value="1"/>
</dbReference>
<comment type="similarity">
    <text evidence="2">Belongs to the SusD family.</text>
</comment>
<dbReference type="GO" id="GO:0009279">
    <property type="term" value="C:cell outer membrane"/>
    <property type="evidence" value="ECO:0007669"/>
    <property type="project" value="UniProtKB-SubCell"/>
</dbReference>
<keyword evidence="5" id="KW-0998">Cell outer membrane</keyword>
<evidence type="ECO:0000313" key="8">
    <source>
        <dbReference type="EMBL" id="TDO28831.1"/>
    </source>
</evidence>
<dbReference type="Gene3D" id="1.25.40.390">
    <property type="match status" value="1"/>
</dbReference>
<evidence type="ECO:0000256" key="5">
    <source>
        <dbReference type="ARBA" id="ARBA00023237"/>
    </source>
</evidence>
<dbReference type="AlphaFoldDB" id="A0A4R6J235"/>
<evidence type="ECO:0000256" key="3">
    <source>
        <dbReference type="ARBA" id="ARBA00022729"/>
    </source>
</evidence>
<comment type="subcellular location">
    <subcellularLocation>
        <location evidence="1">Cell outer membrane</location>
    </subcellularLocation>
</comment>
<evidence type="ECO:0000259" key="6">
    <source>
        <dbReference type="Pfam" id="PF07980"/>
    </source>
</evidence>
<proteinExistence type="inferred from homology"/>
<dbReference type="SUPFAM" id="SSF48452">
    <property type="entry name" value="TPR-like"/>
    <property type="match status" value="1"/>
</dbReference>
<evidence type="ECO:0000256" key="1">
    <source>
        <dbReference type="ARBA" id="ARBA00004442"/>
    </source>
</evidence>
<organism evidence="8 9">
    <name type="scientific">Sediminibacterium goheungense</name>
    <dbReference type="NCBI Taxonomy" id="1086393"/>
    <lineage>
        <taxon>Bacteria</taxon>
        <taxon>Pseudomonadati</taxon>
        <taxon>Bacteroidota</taxon>
        <taxon>Chitinophagia</taxon>
        <taxon>Chitinophagales</taxon>
        <taxon>Chitinophagaceae</taxon>
        <taxon>Sediminibacterium</taxon>
    </lineage>
</organism>
<dbReference type="InterPro" id="IPR012944">
    <property type="entry name" value="SusD_RagB_dom"/>
</dbReference>
<comment type="caution">
    <text evidence="8">The sequence shown here is derived from an EMBL/GenBank/DDBJ whole genome shotgun (WGS) entry which is preliminary data.</text>
</comment>
<evidence type="ECO:0000256" key="4">
    <source>
        <dbReference type="ARBA" id="ARBA00023136"/>
    </source>
</evidence>
<dbReference type="Pfam" id="PF07980">
    <property type="entry name" value="SusD_RagB"/>
    <property type="match status" value="1"/>
</dbReference>
<dbReference type="OrthoDB" id="9783641at2"/>
<evidence type="ECO:0000259" key="7">
    <source>
        <dbReference type="Pfam" id="PF14322"/>
    </source>
</evidence>
<evidence type="ECO:0000313" key="9">
    <source>
        <dbReference type="Proteomes" id="UP000295741"/>
    </source>
</evidence>
<keyword evidence="9" id="KW-1185">Reference proteome</keyword>
<keyword evidence="4" id="KW-0472">Membrane</keyword>
<feature type="domain" description="RagB/SusD" evidence="6">
    <location>
        <begin position="393"/>
        <end position="537"/>
    </location>
</feature>
<protein>
    <submittedName>
        <fullName evidence="8">Putative outer membrane starch-binding protein</fullName>
    </submittedName>
</protein>
<feature type="domain" description="SusD-like N-terminal" evidence="7">
    <location>
        <begin position="133"/>
        <end position="216"/>
    </location>
</feature>
<name>A0A4R6J235_9BACT</name>
<keyword evidence="3" id="KW-0732">Signal</keyword>
<dbReference type="InterPro" id="IPR011990">
    <property type="entry name" value="TPR-like_helical_dom_sf"/>
</dbReference>
<dbReference type="EMBL" id="SNWP01000010">
    <property type="protein sequence ID" value="TDO28831.1"/>
    <property type="molecule type" value="Genomic_DNA"/>
</dbReference>
<reference evidence="8 9" key="1">
    <citation type="submission" date="2019-03" db="EMBL/GenBank/DDBJ databases">
        <title>Genomic Encyclopedia of Archaeal and Bacterial Type Strains, Phase II (KMG-II): from individual species to whole genera.</title>
        <authorList>
            <person name="Goeker M."/>
        </authorList>
    </citation>
    <scope>NUCLEOTIDE SEQUENCE [LARGE SCALE GENOMIC DNA]</scope>
    <source>
        <strain evidence="8 9">DSM 28323</strain>
    </source>
</reference>